<dbReference type="STRING" id="1448308.A0A2T2NA87"/>
<feature type="compositionally biased region" description="Polar residues" evidence="1">
    <location>
        <begin position="1"/>
        <end position="10"/>
    </location>
</feature>
<dbReference type="PANTHER" id="PTHR42070">
    <property type="entry name" value="FILAMENT ASSOCIATED PROTEIN, PUTATIVE (AFU_ORTHOLOGUE AFUA_8G06630)-RELATED"/>
    <property type="match status" value="1"/>
</dbReference>
<dbReference type="CDD" id="cd14688">
    <property type="entry name" value="bZIP_YAP"/>
    <property type="match status" value="1"/>
</dbReference>
<feature type="region of interest" description="Disordered" evidence="1">
    <location>
        <begin position="113"/>
        <end position="136"/>
    </location>
</feature>
<proteinExistence type="predicted"/>
<dbReference type="AlphaFoldDB" id="A0A2T2NA87"/>
<feature type="region of interest" description="Disordered" evidence="1">
    <location>
        <begin position="1"/>
        <end position="23"/>
    </location>
</feature>
<evidence type="ECO:0008006" key="4">
    <source>
        <dbReference type="Google" id="ProtNLM"/>
    </source>
</evidence>
<evidence type="ECO:0000313" key="3">
    <source>
        <dbReference type="Proteomes" id="UP000240883"/>
    </source>
</evidence>
<organism evidence="2 3">
    <name type="scientific">Corynespora cassiicola Philippines</name>
    <dbReference type="NCBI Taxonomy" id="1448308"/>
    <lineage>
        <taxon>Eukaryota</taxon>
        <taxon>Fungi</taxon>
        <taxon>Dikarya</taxon>
        <taxon>Ascomycota</taxon>
        <taxon>Pezizomycotina</taxon>
        <taxon>Dothideomycetes</taxon>
        <taxon>Pleosporomycetidae</taxon>
        <taxon>Pleosporales</taxon>
        <taxon>Corynesporascaceae</taxon>
        <taxon>Corynespora</taxon>
    </lineage>
</organism>
<evidence type="ECO:0000256" key="1">
    <source>
        <dbReference type="SAM" id="MobiDB-lite"/>
    </source>
</evidence>
<name>A0A2T2NA87_CORCC</name>
<dbReference type="OrthoDB" id="4505928at2759"/>
<sequence>MSESKATKAQNLARIRDNQRRSRARRKEYLQELEAKLRSCEQMGIEASAEIQSAARKVLEENKRLRALLYERGVPEAEIIAVMGGERAIDHVSAASSLTSMLDRRIPCGNMSCTSSPPTSHVSTATTPQHGSTTTPITIPVQRPAALGSNDSPSPHSIVSSLGSTPPAFSSTQYYPGITPAPNIKTEDMQNYNNYQYNQSINTWSMPQDINYPQDSIAYYNTSSCIDAANIIRTMRADAGPELEADLGCQAPVQNCYVDNGVVFNLVDKYSNTNTRYGI</sequence>
<keyword evidence="3" id="KW-1185">Reference proteome</keyword>
<reference evidence="2 3" key="1">
    <citation type="journal article" date="2018" name="Front. Microbiol.">
        <title>Genome-Wide Analysis of Corynespora cassiicola Leaf Fall Disease Putative Effectors.</title>
        <authorList>
            <person name="Lopez D."/>
            <person name="Ribeiro S."/>
            <person name="Label P."/>
            <person name="Fumanal B."/>
            <person name="Venisse J.S."/>
            <person name="Kohler A."/>
            <person name="de Oliveira R.R."/>
            <person name="Labutti K."/>
            <person name="Lipzen A."/>
            <person name="Lail K."/>
            <person name="Bauer D."/>
            <person name="Ohm R.A."/>
            <person name="Barry K.W."/>
            <person name="Spatafora J."/>
            <person name="Grigoriev I.V."/>
            <person name="Martin F.M."/>
            <person name="Pujade-Renaud V."/>
        </authorList>
    </citation>
    <scope>NUCLEOTIDE SEQUENCE [LARGE SCALE GENOMIC DNA]</scope>
    <source>
        <strain evidence="2 3">Philippines</strain>
    </source>
</reference>
<dbReference type="Proteomes" id="UP000240883">
    <property type="component" value="Unassembled WGS sequence"/>
</dbReference>
<dbReference type="PANTHER" id="PTHR42070:SF1">
    <property type="entry name" value="FILAMENT ASSOCIATED PROTEIN, PUTATIVE (AFU_ORTHOLOGUE AFUA_8G06630)-RELATED"/>
    <property type="match status" value="1"/>
</dbReference>
<gene>
    <name evidence="2" type="ORF">BS50DRAFT_578125</name>
</gene>
<protein>
    <recommendedName>
        <fullName evidence="4">BZIP domain-containing protein</fullName>
    </recommendedName>
</protein>
<dbReference type="EMBL" id="KZ678142">
    <property type="protein sequence ID" value="PSN62309.1"/>
    <property type="molecule type" value="Genomic_DNA"/>
</dbReference>
<accession>A0A2T2NA87</accession>
<evidence type="ECO:0000313" key="2">
    <source>
        <dbReference type="EMBL" id="PSN62309.1"/>
    </source>
</evidence>